<evidence type="ECO:0000313" key="2">
    <source>
        <dbReference type="Proteomes" id="UP000326553"/>
    </source>
</evidence>
<evidence type="ECO:0000313" key="1">
    <source>
        <dbReference type="EMBL" id="QEV21998.1"/>
    </source>
</evidence>
<dbReference type="Proteomes" id="UP000326553">
    <property type="component" value="Chromosome"/>
</dbReference>
<gene>
    <name evidence="1" type="ORF">CP975_34875</name>
</gene>
<keyword evidence="2" id="KW-1185">Reference proteome</keyword>
<sequence length="325" mass="35100">MQPQVKQVSAFGNGNVGTVVRKVGDGTYHWVRTAGRLRAAPLWAAPAPVLRALSSASTDRLEVAVVETIDNTQHFRLPGPSSVAFDVLFKRVEPEEFTVLLRETGRVVRRVHDLPPVEGFDEPPALLVGLASWLATGRGPRDAHTLHTLAFDRLGSRRWQRLRRWCDDLVGDVRTRRLLHGAVGIGQVVPWPGHDRASLLAGTHTGVGAPAWDLGSCLGQLLELRETGRRGFAGRPPDSDYGALAAAFLAGYGNVADPVAVGHAAVLTCLNHLRMFVTYGTWHDDVALHVDLVRDLVDEEGGSALRGGAWATAPVTDGDRPSAVR</sequence>
<reference evidence="1 2" key="1">
    <citation type="submission" date="2017-09" db="EMBL/GenBank/DDBJ databases">
        <authorList>
            <person name="Lee N."/>
            <person name="Cho B.-K."/>
        </authorList>
    </citation>
    <scope>NUCLEOTIDE SEQUENCE [LARGE SCALE GENOMIC DNA]</scope>
    <source>
        <strain evidence="1 2">ATCC 12461</strain>
    </source>
</reference>
<dbReference type="RefSeq" id="WP_150477752.1">
    <property type="nucleotide sequence ID" value="NZ_CP023695.1"/>
</dbReference>
<dbReference type="SUPFAM" id="SSF56112">
    <property type="entry name" value="Protein kinase-like (PK-like)"/>
    <property type="match status" value="1"/>
</dbReference>
<organism evidence="1 2">
    <name type="scientific">Streptomyces alboniger</name>
    <dbReference type="NCBI Taxonomy" id="132473"/>
    <lineage>
        <taxon>Bacteria</taxon>
        <taxon>Bacillati</taxon>
        <taxon>Actinomycetota</taxon>
        <taxon>Actinomycetes</taxon>
        <taxon>Kitasatosporales</taxon>
        <taxon>Streptomycetaceae</taxon>
        <taxon>Streptomyces</taxon>
        <taxon>Streptomyces aurantiacus group</taxon>
    </lineage>
</organism>
<name>A0A5J6HQY9_STRAD</name>
<dbReference type="EMBL" id="CP023695">
    <property type="protein sequence ID" value="QEV21998.1"/>
    <property type="molecule type" value="Genomic_DNA"/>
</dbReference>
<dbReference type="InterPro" id="IPR011009">
    <property type="entry name" value="Kinase-like_dom_sf"/>
</dbReference>
<proteinExistence type="predicted"/>
<accession>A0A5J6HQY9</accession>
<dbReference type="KEGG" id="salw:CP975_34875"/>
<dbReference type="AlphaFoldDB" id="A0A5J6HQY9"/>
<protein>
    <recommendedName>
        <fullName evidence="3">Aminoglycoside phosphotransferase family protein</fullName>
    </recommendedName>
</protein>
<evidence type="ECO:0008006" key="3">
    <source>
        <dbReference type="Google" id="ProtNLM"/>
    </source>
</evidence>